<dbReference type="Gene3D" id="1.10.260.40">
    <property type="entry name" value="lambda repressor-like DNA-binding domains"/>
    <property type="match status" value="1"/>
</dbReference>
<evidence type="ECO:0000313" key="2">
    <source>
        <dbReference type="EMBL" id="QBE95956.1"/>
    </source>
</evidence>
<dbReference type="InterPro" id="IPR010982">
    <property type="entry name" value="Lambda_DNA-bd_dom_sf"/>
</dbReference>
<feature type="domain" description="HTH cro/C1-type" evidence="1">
    <location>
        <begin position="10"/>
        <end position="64"/>
    </location>
</feature>
<dbReference type="Pfam" id="PF13443">
    <property type="entry name" value="HTH_26"/>
    <property type="match status" value="1"/>
</dbReference>
<evidence type="ECO:0000259" key="1">
    <source>
        <dbReference type="PROSITE" id="PS50943"/>
    </source>
</evidence>
<dbReference type="EMBL" id="CP035945">
    <property type="protein sequence ID" value="QBE95956.1"/>
    <property type="molecule type" value="Genomic_DNA"/>
</dbReference>
<protein>
    <submittedName>
        <fullName evidence="2">HTH-type transcriptional regulator PuuR</fullName>
    </submittedName>
</protein>
<dbReference type="KEGG" id="bpro:PMF13cell1_01482"/>
<dbReference type="Proteomes" id="UP000289794">
    <property type="component" value="Chromosome"/>
</dbReference>
<dbReference type="PROSITE" id="PS50943">
    <property type="entry name" value="HTH_CROC1"/>
    <property type="match status" value="1"/>
</dbReference>
<dbReference type="GO" id="GO:0003677">
    <property type="term" value="F:DNA binding"/>
    <property type="evidence" value="ECO:0007669"/>
    <property type="project" value="InterPro"/>
</dbReference>
<evidence type="ECO:0000313" key="3">
    <source>
        <dbReference type="Proteomes" id="UP000289794"/>
    </source>
</evidence>
<dbReference type="InterPro" id="IPR001387">
    <property type="entry name" value="Cro/C1-type_HTH"/>
</dbReference>
<dbReference type="CDD" id="cd00093">
    <property type="entry name" value="HTH_XRE"/>
    <property type="match status" value="1"/>
</dbReference>
<name>A0A4P6LV87_9FIRM</name>
<gene>
    <name evidence="2" type="primary">puuR_1</name>
    <name evidence="2" type="ORF">PMF13cell1_01482</name>
</gene>
<dbReference type="SUPFAM" id="SSF47413">
    <property type="entry name" value="lambda repressor-like DNA-binding domains"/>
    <property type="match status" value="1"/>
</dbReference>
<reference evidence="2 3" key="1">
    <citation type="submission" date="2019-01" db="EMBL/GenBank/DDBJ databases">
        <title>PMF-metabolizing Aryl O-demethylase.</title>
        <authorList>
            <person name="Kim M."/>
        </authorList>
    </citation>
    <scope>NUCLEOTIDE SEQUENCE [LARGE SCALE GENOMIC DNA]</scope>
    <source>
        <strain evidence="2 3">PMF1</strain>
    </source>
</reference>
<sequence length="108" mass="12526">MKDDYIIKRINQLLEAKHMSQYELSRRSGITQSSLSNLMARGCIPKITTLEKICKGFGITLSQFFFEGDSYLEEYSDAQKQILCEWETLSAKEKQVALKIIRSIKELR</sequence>
<accession>A0A4P6LV87</accession>
<dbReference type="RefSeq" id="WP_130180327.1">
    <property type="nucleotide sequence ID" value="NZ_CP035945.1"/>
</dbReference>
<dbReference type="AlphaFoldDB" id="A0A4P6LV87"/>
<dbReference type="SMART" id="SM00530">
    <property type="entry name" value="HTH_XRE"/>
    <property type="match status" value="1"/>
</dbReference>
<proteinExistence type="predicted"/>
<organism evidence="2 3">
    <name type="scientific">Blautia producta</name>
    <dbReference type="NCBI Taxonomy" id="33035"/>
    <lineage>
        <taxon>Bacteria</taxon>
        <taxon>Bacillati</taxon>
        <taxon>Bacillota</taxon>
        <taxon>Clostridia</taxon>
        <taxon>Lachnospirales</taxon>
        <taxon>Lachnospiraceae</taxon>
        <taxon>Blautia</taxon>
    </lineage>
</organism>